<sequence>MARVQVDGLTINYDAQGEGEPLLLIPYLSADHACYAFQLPAYVEHFRCIAIDLPGSGESDKPPGPYSTEGYAEQVAGFLDAIEVEQAHVAGVSLGAAVGMHLAARHPGRVRSLSLHSAWDASDLYLKTVVELWRTLASSLPTAADVVIQGIFPLAFTPAMYVSRPELLDTLVDFVRGRPAQPMDAFLAQTDAAIGHDARSVLREIGVPTLITVGAHDLVCSTRFAERLNDEIGGSEMVVFDHLSHAGLHEDPETFNGATLDFLLRQRG</sequence>
<protein>
    <submittedName>
        <fullName evidence="3">AB hydrolase superfamily protein YdjP</fullName>
        <ecNumber evidence="3">3.-.-.-</ecNumber>
    </submittedName>
</protein>
<keyword evidence="1" id="KW-0575">Peroxidase</keyword>
<evidence type="ECO:0000313" key="3">
    <source>
        <dbReference type="EMBL" id="UGS38031.1"/>
    </source>
</evidence>
<dbReference type="GO" id="GO:0016787">
    <property type="term" value="F:hydrolase activity"/>
    <property type="evidence" value="ECO:0007669"/>
    <property type="project" value="UniProtKB-KW"/>
</dbReference>
<dbReference type="KEGG" id="sbae:DSM104329_04453"/>
<evidence type="ECO:0000256" key="1">
    <source>
        <dbReference type="ARBA" id="ARBA00022559"/>
    </source>
</evidence>
<dbReference type="RefSeq" id="WP_259312067.1">
    <property type="nucleotide sequence ID" value="NZ_CP087164.1"/>
</dbReference>
<evidence type="ECO:0000313" key="4">
    <source>
        <dbReference type="Proteomes" id="UP001162834"/>
    </source>
</evidence>
<dbReference type="PANTHER" id="PTHR43433">
    <property type="entry name" value="HYDROLASE, ALPHA/BETA FOLD FAMILY PROTEIN"/>
    <property type="match status" value="1"/>
</dbReference>
<dbReference type="Pfam" id="PF00561">
    <property type="entry name" value="Abhydrolase_1"/>
    <property type="match status" value="1"/>
</dbReference>
<feature type="domain" description="AB hydrolase-1" evidence="2">
    <location>
        <begin position="37"/>
        <end position="252"/>
    </location>
</feature>
<dbReference type="EMBL" id="CP087164">
    <property type="protein sequence ID" value="UGS38031.1"/>
    <property type="molecule type" value="Genomic_DNA"/>
</dbReference>
<dbReference type="PANTHER" id="PTHR43433:SF5">
    <property type="entry name" value="AB HYDROLASE-1 DOMAIN-CONTAINING PROTEIN"/>
    <property type="match status" value="1"/>
</dbReference>
<dbReference type="EC" id="3.-.-.-" evidence="3"/>
<dbReference type="SUPFAM" id="SSF53474">
    <property type="entry name" value="alpha/beta-Hydrolases"/>
    <property type="match status" value="1"/>
</dbReference>
<dbReference type="InterPro" id="IPR029058">
    <property type="entry name" value="AB_hydrolase_fold"/>
</dbReference>
<keyword evidence="3" id="KW-0378">Hydrolase</keyword>
<dbReference type="Gene3D" id="3.40.50.1820">
    <property type="entry name" value="alpha/beta hydrolase"/>
    <property type="match status" value="1"/>
</dbReference>
<gene>
    <name evidence="3" type="primary">ydjP_3</name>
    <name evidence="3" type="ORF">DSM104329_04453</name>
</gene>
<dbReference type="InterPro" id="IPR000639">
    <property type="entry name" value="Epox_hydrolase-like"/>
</dbReference>
<keyword evidence="1" id="KW-0560">Oxidoreductase</keyword>
<proteinExistence type="predicted"/>
<evidence type="ECO:0000259" key="2">
    <source>
        <dbReference type="Pfam" id="PF00561"/>
    </source>
</evidence>
<dbReference type="InterPro" id="IPR050471">
    <property type="entry name" value="AB_hydrolase"/>
</dbReference>
<dbReference type="PRINTS" id="PR00412">
    <property type="entry name" value="EPOXHYDRLASE"/>
</dbReference>
<keyword evidence="4" id="KW-1185">Reference proteome</keyword>
<accession>A0A9E6Y260</accession>
<dbReference type="AlphaFoldDB" id="A0A9E6Y260"/>
<reference evidence="3" key="1">
    <citation type="journal article" date="2022" name="Int. J. Syst. Evol. Microbiol.">
        <title>Pseudomonas aegrilactucae sp. nov. and Pseudomonas morbosilactucae sp. nov., pathogens causing bacterial rot of lettuce in Japan.</title>
        <authorList>
            <person name="Sawada H."/>
            <person name="Fujikawa T."/>
            <person name="Satou M."/>
        </authorList>
    </citation>
    <scope>NUCLEOTIDE SEQUENCE</scope>
    <source>
        <strain evidence="3">0166_1</strain>
    </source>
</reference>
<name>A0A9E6Y260_9ACTN</name>
<organism evidence="3 4">
    <name type="scientific">Capillimicrobium parvum</name>
    <dbReference type="NCBI Taxonomy" id="2884022"/>
    <lineage>
        <taxon>Bacteria</taxon>
        <taxon>Bacillati</taxon>
        <taxon>Actinomycetota</taxon>
        <taxon>Thermoleophilia</taxon>
        <taxon>Solirubrobacterales</taxon>
        <taxon>Capillimicrobiaceae</taxon>
        <taxon>Capillimicrobium</taxon>
    </lineage>
</organism>
<dbReference type="InterPro" id="IPR000073">
    <property type="entry name" value="AB_hydrolase_1"/>
</dbReference>
<dbReference type="PRINTS" id="PR00111">
    <property type="entry name" value="ABHYDROLASE"/>
</dbReference>
<dbReference type="GO" id="GO:0004601">
    <property type="term" value="F:peroxidase activity"/>
    <property type="evidence" value="ECO:0007669"/>
    <property type="project" value="UniProtKB-KW"/>
</dbReference>
<dbReference type="Proteomes" id="UP001162834">
    <property type="component" value="Chromosome"/>
</dbReference>